<dbReference type="EMBL" id="LAZR01001591">
    <property type="protein sequence ID" value="KKN42287.1"/>
    <property type="molecule type" value="Genomic_DNA"/>
</dbReference>
<protein>
    <submittedName>
        <fullName evidence="1">Uncharacterized protein</fullName>
    </submittedName>
</protein>
<dbReference type="AlphaFoldDB" id="A0A0F9QZH9"/>
<reference evidence="1" key="1">
    <citation type="journal article" date="2015" name="Nature">
        <title>Complex archaea that bridge the gap between prokaryotes and eukaryotes.</title>
        <authorList>
            <person name="Spang A."/>
            <person name="Saw J.H."/>
            <person name="Jorgensen S.L."/>
            <person name="Zaremba-Niedzwiedzka K."/>
            <person name="Martijn J."/>
            <person name="Lind A.E."/>
            <person name="van Eijk R."/>
            <person name="Schleper C."/>
            <person name="Guy L."/>
            <person name="Ettema T.J."/>
        </authorList>
    </citation>
    <scope>NUCLEOTIDE SEQUENCE</scope>
</reference>
<gene>
    <name evidence="1" type="ORF">LCGC14_0714870</name>
</gene>
<accession>A0A0F9QZH9</accession>
<proteinExistence type="predicted"/>
<comment type="caution">
    <text evidence="1">The sequence shown here is derived from an EMBL/GenBank/DDBJ whole genome shotgun (WGS) entry which is preliminary data.</text>
</comment>
<evidence type="ECO:0000313" key="1">
    <source>
        <dbReference type="EMBL" id="KKN42287.1"/>
    </source>
</evidence>
<sequence>MNHGEYIKFDISQYRKRIISINGQIAKLKITKKNIERKLKEAEKRFGVS</sequence>
<organism evidence="1">
    <name type="scientific">marine sediment metagenome</name>
    <dbReference type="NCBI Taxonomy" id="412755"/>
    <lineage>
        <taxon>unclassified sequences</taxon>
        <taxon>metagenomes</taxon>
        <taxon>ecological metagenomes</taxon>
    </lineage>
</organism>
<name>A0A0F9QZH9_9ZZZZ</name>